<protein>
    <submittedName>
        <fullName evidence="2">Uncharacterized protein</fullName>
    </submittedName>
</protein>
<name>A0A176WQ83_MARPO</name>
<accession>A0A176WQ83</accession>
<sequence length="235" mass="25264">MAPCPGASAHRSRPTQTSSLSHLDGGRRVPNKTRLLNAVPVAGRPPPGSSSGGSCRMRRSTVPPNGRPPESGPCGLQCPLQELGLLAGIVLVRDSVKRESHQPLRAVPGVYRLGFGIPRTIAWRARPVTGHVGFILSARLNVLPLLAIVFRIGRMSPVLLSTEIEEAASPLPSSANERDRWARPSAGDVMGLEYSNTCGKNSCGGGEPKETFSYRNPKLRSPFLIRHIAPHRLLL</sequence>
<gene>
    <name evidence="2" type="ORF">AXG93_392s1280</name>
</gene>
<reference evidence="2" key="1">
    <citation type="submission" date="2016-03" db="EMBL/GenBank/DDBJ databases">
        <title>Mechanisms controlling the formation of the plant cell surface in tip-growing cells are functionally conserved among land plants.</title>
        <authorList>
            <person name="Honkanen S."/>
            <person name="Jones V.A."/>
            <person name="Morieri G."/>
            <person name="Champion C."/>
            <person name="Hetherington A.J."/>
            <person name="Kelly S."/>
            <person name="Saint-Marcoux D."/>
            <person name="Proust H."/>
            <person name="Prescott H."/>
            <person name="Dolan L."/>
        </authorList>
    </citation>
    <scope>NUCLEOTIDE SEQUENCE [LARGE SCALE GENOMIC DNA]</scope>
    <source>
        <tissue evidence="2">Whole gametophyte</tissue>
    </source>
</reference>
<evidence type="ECO:0000313" key="2">
    <source>
        <dbReference type="EMBL" id="OAE35280.1"/>
    </source>
</evidence>
<dbReference type="AlphaFoldDB" id="A0A176WQ83"/>
<keyword evidence="3" id="KW-1185">Reference proteome</keyword>
<comment type="caution">
    <text evidence="2">The sequence shown here is derived from an EMBL/GenBank/DDBJ whole genome shotgun (WGS) entry which is preliminary data.</text>
</comment>
<evidence type="ECO:0000313" key="3">
    <source>
        <dbReference type="Proteomes" id="UP000077202"/>
    </source>
</evidence>
<dbReference type="Proteomes" id="UP000077202">
    <property type="component" value="Unassembled WGS sequence"/>
</dbReference>
<feature type="region of interest" description="Disordered" evidence="1">
    <location>
        <begin position="1"/>
        <end position="73"/>
    </location>
</feature>
<dbReference type="EMBL" id="LVLJ01000203">
    <property type="protein sequence ID" value="OAE35280.1"/>
    <property type="molecule type" value="Genomic_DNA"/>
</dbReference>
<organism evidence="2 3">
    <name type="scientific">Marchantia polymorpha subsp. ruderalis</name>
    <dbReference type="NCBI Taxonomy" id="1480154"/>
    <lineage>
        <taxon>Eukaryota</taxon>
        <taxon>Viridiplantae</taxon>
        <taxon>Streptophyta</taxon>
        <taxon>Embryophyta</taxon>
        <taxon>Marchantiophyta</taxon>
        <taxon>Marchantiopsida</taxon>
        <taxon>Marchantiidae</taxon>
        <taxon>Marchantiales</taxon>
        <taxon>Marchantiaceae</taxon>
        <taxon>Marchantia</taxon>
    </lineage>
</organism>
<proteinExistence type="predicted"/>
<evidence type="ECO:0000256" key="1">
    <source>
        <dbReference type="SAM" id="MobiDB-lite"/>
    </source>
</evidence>